<evidence type="ECO:0000313" key="3">
    <source>
        <dbReference type="EMBL" id="AFM02584.1"/>
    </source>
</evidence>
<dbReference type="PANTHER" id="PTHR32305">
    <property type="match status" value="1"/>
</dbReference>
<proteinExistence type="predicted"/>
<sequence length="249" mass="27881">MYRYDQLNRIKTAVADVSSGNGYESYYNYDANGNILALARKNATTALIDDIRYTYNTTQNNRLQSVNDVSGNNEGLESGNHSYTYDEIGNLTSDKDIESIQWTVYGKIAKVKKRDLTEIEYKYDGTGQRIYKKVATTTVTKETHYVRDGSGNVLAIYENKVIDELVIYGSSRLGSYNAKTDQGKRTLGNKKYELSNHLGNVLAVISDNKIGIGSNGVADYYEPLVISESDYHPFGMAMKEYSTGHALIF</sequence>
<accession>I4AF49</accession>
<dbReference type="KEGG" id="fli:Fleli_0074"/>
<dbReference type="InterPro" id="IPR056823">
    <property type="entry name" value="TEN-like_YD-shell"/>
</dbReference>
<dbReference type="Pfam" id="PF25023">
    <property type="entry name" value="TEN_YD-shell"/>
    <property type="match status" value="1"/>
</dbReference>
<dbReference type="Proteomes" id="UP000006054">
    <property type="component" value="Chromosome"/>
</dbReference>
<gene>
    <name evidence="3" type="ordered locus">Fleli_0074</name>
</gene>
<dbReference type="EMBL" id="CP003345">
    <property type="protein sequence ID" value="AFM02584.1"/>
    <property type="molecule type" value="Genomic_DNA"/>
</dbReference>
<dbReference type="PANTHER" id="PTHR32305:SF15">
    <property type="entry name" value="PROTEIN RHSA-RELATED"/>
    <property type="match status" value="1"/>
</dbReference>
<reference evidence="4" key="1">
    <citation type="submission" date="2012-06" db="EMBL/GenBank/DDBJ databases">
        <title>The complete genome of Flexibacter litoralis DSM 6794.</title>
        <authorList>
            <person name="Lucas S."/>
            <person name="Copeland A."/>
            <person name="Lapidus A."/>
            <person name="Glavina del Rio T."/>
            <person name="Dalin E."/>
            <person name="Tice H."/>
            <person name="Bruce D."/>
            <person name="Goodwin L."/>
            <person name="Pitluck S."/>
            <person name="Peters L."/>
            <person name="Ovchinnikova G."/>
            <person name="Lu M."/>
            <person name="Kyrpides N."/>
            <person name="Mavromatis K."/>
            <person name="Ivanova N."/>
            <person name="Brettin T."/>
            <person name="Detter J.C."/>
            <person name="Han C."/>
            <person name="Larimer F."/>
            <person name="Land M."/>
            <person name="Hauser L."/>
            <person name="Markowitz V."/>
            <person name="Cheng J.-F."/>
            <person name="Hugenholtz P."/>
            <person name="Woyke T."/>
            <person name="Wu D."/>
            <person name="Spring S."/>
            <person name="Lang E."/>
            <person name="Kopitz M."/>
            <person name="Brambilla E."/>
            <person name="Klenk H.-P."/>
            <person name="Eisen J.A."/>
        </authorList>
    </citation>
    <scope>NUCLEOTIDE SEQUENCE [LARGE SCALE GENOMIC DNA]</scope>
    <source>
        <strain evidence="4">ATCC 23117 / DSM 6794 / NBRC 15988 / NCIMB 1366 / Sio-4</strain>
    </source>
</reference>
<dbReference type="eggNOG" id="COG3209">
    <property type="taxonomic scope" value="Bacteria"/>
</dbReference>
<feature type="domain" description="Teneurin-like YD-shell" evidence="2">
    <location>
        <begin position="4"/>
        <end position="140"/>
    </location>
</feature>
<keyword evidence="4" id="KW-1185">Reference proteome</keyword>
<organism evidence="3 4">
    <name type="scientific">Bernardetia litoralis (strain ATCC 23117 / DSM 6794 / NBRC 15988 / NCIMB 1366 / Fx l1 / Sio-4)</name>
    <name type="common">Flexibacter litoralis</name>
    <dbReference type="NCBI Taxonomy" id="880071"/>
    <lineage>
        <taxon>Bacteria</taxon>
        <taxon>Pseudomonadati</taxon>
        <taxon>Bacteroidota</taxon>
        <taxon>Cytophagia</taxon>
        <taxon>Cytophagales</taxon>
        <taxon>Bernardetiaceae</taxon>
        <taxon>Bernardetia</taxon>
    </lineage>
</organism>
<evidence type="ECO:0000259" key="2">
    <source>
        <dbReference type="Pfam" id="PF25023"/>
    </source>
</evidence>
<dbReference type="HOGENOM" id="CLU_1114517_0_0_10"/>
<dbReference type="AlphaFoldDB" id="I4AF49"/>
<evidence type="ECO:0000313" key="4">
    <source>
        <dbReference type="Proteomes" id="UP000006054"/>
    </source>
</evidence>
<dbReference type="InterPro" id="IPR050708">
    <property type="entry name" value="T6SS_VgrG/RHS"/>
</dbReference>
<dbReference type="Gene3D" id="2.180.10.10">
    <property type="entry name" value="RHS repeat-associated core"/>
    <property type="match status" value="1"/>
</dbReference>
<evidence type="ECO:0000256" key="1">
    <source>
        <dbReference type="ARBA" id="ARBA00022737"/>
    </source>
</evidence>
<protein>
    <recommendedName>
        <fullName evidence="2">Teneurin-like YD-shell domain-containing protein</fullName>
    </recommendedName>
</protein>
<keyword evidence="1" id="KW-0677">Repeat</keyword>
<dbReference type="STRING" id="880071.Fleli_0074"/>
<name>I4AF49_BERLS</name>